<dbReference type="PANTHER" id="PTHR23511:SF34">
    <property type="entry name" value="SYNAPTIC VESICLE GLYCOPROTEIN 2"/>
    <property type="match status" value="1"/>
</dbReference>
<dbReference type="CDD" id="cd17316">
    <property type="entry name" value="MFS_SV2_like"/>
    <property type="match status" value="1"/>
</dbReference>
<dbReference type="RefSeq" id="WP_125671524.1">
    <property type="nucleotide sequence ID" value="NZ_RCOS01000096.1"/>
</dbReference>
<feature type="transmembrane region" description="Helical" evidence="6">
    <location>
        <begin position="235"/>
        <end position="260"/>
    </location>
</feature>
<dbReference type="PANTHER" id="PTHR23511">
    <property type="entry name" value="SYNAPTIC VESICLE GLYCOPROTEIN 2"/>
    <property type="match status" value="1"/>
</dbReference>
<evidence type="ECO:0000256" key="1">
    <source>
        <dbReference type="ARBA" id="ARBA00004141"/>
    </source>
</evidence>
<dbReference type="SUPFAM" id="SSF103473">
    <property type="entry name" value="MFS general substrate transporter"/>
    <property type="match status" value="1"/>
</dbReference>
<dbReference type="InterPro" id="IPR036259">
    <property type="entry name" value="MFS_trans_sf"/>
</dbReference>
<keyword evidence="9" id="KW-1185">Reference proteome</keyword>
<name>A0A3R9PHE2_9CREN</name>
<feature type="transmembrane region" description="Helical" evidence="6">
    <location>
        <begin position="387"/>
        <end position="408"/>
    </location>
</feature>
<feature type="transmembrane region" description="Helical" evidence="6">
    <location>
        <begin position="272"/>
        <end position="291"/>
    </location>
</feature>
<dbReference type="GO" id="GO:0022857">
    <property type="term" value="F:transmembrane transporter activity"/>
    <property type="evidence" value="ECO:0007669"/>
    <property type="project" value="InterPro"/>
</dbReference>
<dbReference type="PROSITE" id="PS00217">
    <property type="entry name" value="SUGAR_TRANSPORT_2"/>
    <property type="match status" value="1"/>
</dbReference>
<feature type="transmembrane region" description="Helical" evidence="6">
    <location>
        <begin position="300"/>
        <end position="317"/>
    </location>
</feature>
<dbReference type="AlphaFoldDB" id="A0A3R9PHE2"/>
<dbReference type="Gene3D" id="1.20.1250.20">
    <property type="entry name" value="MFS general substrate transporter like domains"/>
    <property type="match status" value="1"/>
</dbReference>
<dbReference type="Pfam" id="PF00083">
    <property type="entry name" value="Sugar_tr"/>
    <property type="match status" value="1"/>
</dbReference>
<dbReference type="EMBL" id="RCOS01000096">
    <property type="protein sequence ID" value="RSN74350.1"/>
    <property type="molecule type" value="Genomic_DNA"/>
</dbReference>
<dbReference type="OrthoDB" id="117970at2157"/>
<accession>A0A3R9PHE2</accession>
<dbReference type="InterPro" id="IPR020846">
    <property type="entry name" value="MFS_dom"/>
</dbReference>
<feature type="domain" description="Major facilitator superfamily (MFS) profile" evidence="7">
    <location>
        <begin position="9"/>
        <end position="411"/>
    </location>
</feature>
<reference evidence="8 9" key="1">
    <citation type="submission" date="2018-10" db="EMBL/GenBank/DDBJ databases">
        <title>Co-occurring genomic capacity for anaerobic methane metabolism and dissimilatory sulfite reduction discovered in the Korarchaeota.</title>
        <authorList>
            <person name="Mckay L.J."/>
            <person name="Dlakic M."/>
            <person name="Fields M.W."/>
            <person name="Delmont T.O."/>
            <person name="Eren A.M."/>
            <person name="Jay Z.J."/>
            <person name="Klingelsmith K.B."/>
            <person name="Rusch D.B."/>
            <person name="Inskeep W.P."/>
        </authorList>
    </citation>
    <scope>NUCLEOTIDE SEQUENCE [LARGE SCALE GENOMIC DNA]</scope>
    <source>
        <strain evidence="8 9">MDKW</strain>
    </source>
</reference>
<evidence type="ECO:0000256" key="3">
    <source>
        <dbReference type="ARBA" id="ARBA00022692"/>
    </source>
</evidence>
<feature type="transmembrane region" description="Helical" evidence="6">
    <location>
        <begin position="161"/>
        <end position="180"/>
    </location>
</feature>
<dbReference type="GO" id="GO:0016020">
    <property type="term" value="C:membrane"/>
    <property type="evidence" value="ECO:0007669"/>
    <property type="project" value="UniProtKB-SubCell"/>
</dbReference>
<protein>
    <submittedName>
        <fullName evidence="8">MFS transporter</fullName>
    </submittedName>
</protein>
<evidence type="ECO:0000256" key="6">
    <source>
        <dbReference type="SAM" id="Phobius"/>
    </source>
</evidence>
<feature type="transmembrane region" description="Helical" evidence="6">
    <location>
        <begin position="9"/>
        <end position="35"/>
    </location>
</feature>
<gene>
    <name evidence="8" type="ORF">D6D85_08255</name>
</gene>
<proteinExistence type="predicted"/>
<evidence type="ECO:0000313" key="8">
    <source>
        <dbReference type="EMBL" id="RSN74350.1"/>
    </source>
</evidence>
<evidence type="ECO:0000313" key="9">
    <source>
        <dbReference type="Proteomes" id="UP000277582"/>
    </source>
</evidence>
<feature type="transmembrane region" description="Helical" evidence="6">
    <location>
        <begin position="323"/>
        <end position="344"/>
    </location>
</feature>
<dbReference type="Proteomes" id="UP000277582">
    <property type="component" value="Unassembled WGS sequence"/>
</dbReference>
<organism evidence="8 9">
    <name type="scientific">Candidatus Methanodesulfokora washburnensis</name>
    <dbReference type="NCBI Taxonomy" id="2478471"/>
    <lineage>
        <taxon>Archaea</taxon>
        <taxon>Thermoproteota</taxon>
        <taxon>Candidatus Korarchaeia</taxon>
        <taxon>Candidatus Korarchaeia incertae sedis</taxon>
        <taxon>Candidatus Methanodesulfokora</taxon>
    </lineage>
</organism>
<comment type="subcellular location">
    <subcellularLocation>
        <location evidence="1">Membrane</location>
        <topology evidence="1">Multi-pass membrane protein</topology>
    </subcellularLocation>
</comment>
<keyword evidence="5 6" id="KW-0472">Membrane</keyword>
<keyword evidence="3 6" id="KW-0812">Transmembrane</keyword>
<dbReference type="InterPro" id="IPR005829">
    <property type="entry name" value="Sugar_transporter_CS"/>
</dbReference>
<evidence type="ECO:0000256" key="2">
    <source>
        <dbReference type="ARBA" id="ARBA00022448"/>
    </source>
</evidence>
<comment type="caution">
    <text evidence="8">The sequence shown here is derived from an EMBL/GenBank/DDBJ whole genome shotgun (WGS) entry which is preliminary data.</text>
</comment>
<feature type="transmembrane region" description="Helical" evidence="6">
    <location>
        <begin position="47"/>
        <end position="67"/>
    </location>
</feature>
<dbReference type="InterPro" id="IPR005828">
    <property type="entry name" value="MFS_sugar_transport-like"/>
</dbReference>
<feature type="transmembrane region" description="Helical" evidence="6">
    <location>
        <begin position="356"/>
        <end position="381"/>
    </location>
</feature>
<keyword evidence="2" id="KW-0813">Transport</keyword>
<evidence type="ECO:0000259" key="7">
    <source>
        <dbReference type="PROSITE" id="PS50850"/>
    </source>
</evidence>
<feature type="transmembrane region" description="Helical" evidence="6">
    <location>
        <begin position="74"/>
        <end position="94"/>
    </location>
</feature>
<feature type="transmembrane region" description="Helical" evidence="6">
    <location>
        <begin position="132"/>
        <end position="155"/>
    </location>
</feature>
<keyword evidence="4 6" id="KW-1133">Transmembrane helix</keyword>
<evidence type="ECO:0000256" key="5">
    <source>
        <dbReference type="ARBA" id="ARBA00023136"/>
    </source>
</evidence>
<dbReference type="PROSITE" id="PS50850">
    <property type="entry name" value="MFS"/>
    <property type="match status" value="1"/>
</dbReference>
<sequence length="420" mass="46315">MPRGIHYRVLLISCLVYAFAAMDTMLIGALLVPIAKEWGLSRPEQGLLASSGYVGMFLGAVTFGILADRIGRRNTMGITVAIFSLFTGLCGITASLSEMIILRFIAGIGLGGALPQPGVYTAEYAPERYRGMFLGLVETSWVYGVLLAMFISWIVVPFAGWRATFALGCLPLFLIPLLSLTPESMRYLISSGRADVARDIASRFGLSLPEVEVRKKAYTKCMADILGEKLRKRTLLLWILWASLVYTYHGIFIWLPSIYYDMGIAYVKSIEFTLLVTLMQIPGYYSATFLLDSVGRKKTLFVYLTLAGIGSLMFATARDIPSILLYSCIISFFNLGSWAGLYAYTPELYPTEIRGFGSGTAAGVGRIAGILAPYLTGVIWMEYGLETVFFVFSAVHMLASISTLILGIETKRRTLEELSR</sequence>
<feature type="transmembrane region" description="Helical" evidence="6">
    <location>
        <begin position="100"/>
        <end position="120"/>
    </location>
</feature>
<evidence type="ECO:0000256" key="4">
    <source>
        <dbReference type="ARBA" id="ARBA00022989"/>
    </source>
</evidence>